<accession>A0A9N9UMC5</accession>
<feature type="transmembrane region" description="Helical" evidence="7">
    <location>
        <begin position="6"/>
        <end position="28"/>
    </location>
</feature>
<evidence type="ECO:0000256" key="5">
    <source>
        <dbReference type="ARBA" id="ARBA00038359"/>
    </source>
</evidence>
<name>A0A9N9UMC5_9HYPO</name>
<dbReference type="PANTHER" id="PTHR33048:SF47">
    <property type="entry name" value="INTEGRAL MEMBRANE PROTEIN-RELATED"/>
    <property type="match status" value="1"/>
</dbReference>
<feature type="transmembrane region" description="Helical" evidence="7">
    <location>
        <begin position="90"/>
        <end position="113"/>
    </location>
</feature>
<feature type="region of interest" description="Disordered" evidence="6">
    <location>
        <begin position="296"/>
        <end position="325"/>
    </location>
</feature>
<evidence type="ECO:0000259" key="8">
    <source>
        <dbReference type="Pfam" id="PF20684"/>
    </source>
</evidence>
<proteinExistence type="inferred from homology"/>
<keyword evidence="10" id="KW-1185">Reference proteome</keyword>
<dbReference type="Proteomes" id="UP000754883">
    <property type="component" value="Unassembled WGS sequence"/>
</dbReference>
<dbReference type="EMBL" id="CABFNO020001481">
    <property type="protein sequence ID" value="CAG9992164.1"/>
    <property type="molecule type" value="Genomic_DNA"/>
</dbReference>
<feature type="transmembrane region" description="Helical" evidence="7">
    <location>
        <begin position="243"/>
        <end position="266"/>
    </location>
</feature>
<feature type="transmembrane region" description="Helical" evidence="7">
    <location>
        <begin position="40"/>
        <end position="60"/>
    </location>
</feature>
<evidence type="ECO:0000256" key="3">
    <source>
        <dbReference type="ARBA" id="ARBA00022989"/>
    </source>
</evidence>
<reference evidence="9" key="1">
    <citation type="submission" date="2021-10" db="EMBL/GenBank/DDBJ databases">
        <authorList>
            <person name="Piombo E."/>
        </authorList>
    </citation>
    <scope>NUCLEOTIDE SEQUENCE</scope>
</reference>
<evidence type="ECO:0000256" key="1">
    <source>
        <dbReference type="ARBA" id="ARBA00004141"/>
    </source>
</evidence>
<evidence type="ECO:0000313" key="9">
    <source>
        <dbReference type="EMBL" id="CAG9992164.1"/>
    </source>
</evidence>
<comment type="subcellular location">
    <subcellularLocation>
        <location evidence="1">Membrane</location>
        <topology evidence="1">Multi-pass membrane protein</topology>
    </subcellularLocation>
</comment>
<evidence type="ECO:0000313" key="10">
    <source>
        <dbReference type="Proteomes" id="UP000754883"/>
    </source>
</evidence>
<dbReference type="AlphaFoldDB" id="A0A9N9UMC5"/>
<comment type="caution">
    <text evidence="9">The sequence shown here is derived from an EMBL/GenBank/DDBJ whole genome shotgun (WGS) entry which is preliminary data.</text>
</comment>
<dbReference type="GO" id="GO:0016020">
    <property type="term" value="C:membrane"/>
    <property type="evidence" value="ECO:0007669"/>
    <property type="project" value="UniProtKB-SubCell"/>
</dbReference>
<evidence type="ECO:0000256" key="7">
    <source>
        <dbReference type="SAM" id="Phobius"/>
    </source>
</evidence>
<comment type="similarity">
    <text evidence="5">Belongs to the SAT4 family.</text>
</comment>
<evidence type="ECO:0000256" key="2">
    <source>
        <dbReference type="ARBA" id="ARBA00022692"/>
    </source>
</evidence>
<dbReference type="Pfam" id="PF20684">
    <property type="entry name" value="Fung_rhodopsin"/>
    <property type="match status" value="1"/>
</dbReference>
<evidence type="ECO:0000256" key="4">
    <source>
        <dbReference type="ARBA" id="ARBA00023136"/>
    </source>
</evidence>
<sequence>MKDEDTITAVGAAFAILSVLAVIVRFYVQFALKSGAKWDDWLILTSLLLMLGIDVLSIYASSMNPTGPTTATVETESHDYSPKDQLYTKFSWTMSMVYFSVSATTKLSIIFMYKRIFDCDALFRRLIFALAAIVIGFWIGCTVANLLNCIPMKYVWINSLSDPRYCFNYNIFWFASGLAEAVIDVLIIILPIKIVLGLHLSVRQKVAVASVFMIGAVVVLSGLLKAIFGYLPGSRQPSFFHTQVWTSVHCGTGIVCACLPVCWPLVVRIGKINMRSWAGPSFLRNYWYRLSGWVSTDRGGKQSSGRSGRSREEEEGGFQLTNNFTSRGFDITFSGVDGERYTKDVERQKY</sequence>
<gene>
    <name evidence="9" type="ORF">CBYS24578_00015084</name>
</gene>
<protein>
    <recommendedName>
        <fullName evidence="8">Rhodopsin domain-containing protein</fullName>
    </recommendedName>
</protein>
<keyword evidence="4 7" id="KW-0472">Membrane</keyword>
<organism evidence="9 10">
    <name type="scientific">Clonostachys byssicola</name>
    <dbReference type="NCBI Taxonomy" id="160290"/>
    <lineage>
        <taxon>Eukaryota</taxon>
        <taxon>Fungi</taxon>
        <taxon>Dikarya</taxon>
        <taxon>Ascomycota</taxon>
        <taxon>Pezizomycotina</taxon>
        <taxon>Sordariomycetes</taxon>
        <taxon>Hypocreomycetidae</taxon>
        <taxon>Hypocreales</taxon>
        <taxon>Bionectriaceae</taxon>
        <taxon>Clonostachys</taxon>
    </lineage>
</organism>
<feature type="transmembrane region" description="Helical" evidence="7">
    <location>
        <begin position="167"/>
        <end position="194"/>
    </location>
</feature>
<evidence type="ECO:0000256" key="6">
    <source>
        <dbReference type="SAM" id="MobiDB-lite"/>
    </source>
</evidence>
<feature type="transmembrane region" description="Helical" evidence="7">
    <location>
        <begin position="206"/>
        <end position="231"/>
    </location>
</feature>
<dbReference type="InterPro" id="IPR052337">
    <property type="entry name" value="SAT4-like"/>
</dbReference>
<dbReference type="InterPro" id="IPR049326">
    <property type="entry name" value="Rhodopsin_dom_fungi"/>
</dbReference>
<feature type="transmembrane region" description="Helical" evidence="7">
    <location>
        <begin position="125"/>
        <end position="147"/>
    </location>
</feature>
<feature type="domain" description="Rhodopsin" evidence="8">
    <location>
        <begin position="24"/>
        <end position="267"/>
    </location>
</feature>
<keyword evidence="3 7" id="KW-1133">Transmembrane helix</keyword>
<keyword evidence="2 7" id="KW-0812">Transmembrane</keyword>
<dbReference type="PANTHER" id="PTHR33048">
    <property type="entry name" value="PTH11-LIKE INTEGRAL MEMBRANE PROTEIN (AFU_ORTHOLOGUE AFUA_5G11245)"/>
    <property type="match status" value="1"/>
</dbReference>
<dbReference type="OrthoDB" id="5329176at2759"/>